<organism evidence="1">
    <name type="scientific">bioreactor metagenome</name>
    <dbReference type="NCBI Taxonomy" id="1076179"/>
    <lineage>
        <taxon>unclassified sequences</taxon>
        <taxon>metagenomes</taxon>
        <taxon>ecological metagenomes</taxon>
    </lineage>
</organism>
<evidence type="ECO:0000313" key="1">
    <source>
        <dbReference type="EMBL" id="MPM94279.1"/>
    </source>
</evidence>
<protein>
    <submittedName>
        <fullName evidence="1">Uncharacterized protein</fullName>
    </submittedName>
</protein>
<accession>A0A645DYD6</accession>
<proteinExistence type="predicted"/>
<comment type="caution">
    <text evidence="1">The sequence shown here is derived from an EMBL/GenBank/DDBJ whole genome shotgun (WGS) entry which is preliminary data.</text>
</comment>
<sequence>MNAEYARELIRGPVQFFRRDAEDEHAPLFANHLNGGRTQCERDALHQAALKIGAIEPF</sequence>
<name>A0A645DYD6_9ZZZZ</name>
<gene>
    <name evidence="1" type="ORF">SDC9_141425</name>
</gene>
<dbReference type="EMBL" id="VSSQ01040941">
    <property type="protein sequence ID" value="MPM94279.1"/>
    <property type="molecule type" value="Genomic_DNA"/>
</dbReference>
<reference evidence="1" key="1">
    <citation type="submission" date="2019-08" db="EMBL/GenBank/DDBJ databases">
        <authorList>
            <person name="Kucharzyk K."/>
            <person name="Murdoch R.W."/>
            <person name="Higgins S."/>
            <person name="Loffler F."/>
        </authorList>
    </citation>
    <scope>NUCLEOTIDE SEQUENCE</scope>
</reference>
<dbReference type="AlphaFoldDB" id="A0A645DYD6"/>